<keyword evidence="19" id="KW-1185">Reference proteome</keyword>
<evidence type="ECO:0000259" key="17">
    <source>
        <dbReference type="PROSITE" id="PS51747"/>
    </source>
</evidence>
<evidence type="ECO:0000256" key="12">
    <source>
        <dbReference type="ARBA" id="ARBA00056232"/>
    </source>
</evidence>
<comment type="cofactor">
    <cofactor evidence="1">
        <name>Zn(2+)</name>
        <dbReference type="ChEBI" id="CHEBI:29105"/>
    </cofactor>
</comment>
<evidence type="ECO:0000256" key="14">
    <source>
        <dbReference type="ARBA" id="ARBA00066550"/>
    </source>
</evidence>
<dbReference type="EMBL" id="KV427674">
    <property type="protein sequence ID" value="KZT00878.1"/>
    <property type="molecule type" value="Genomic_DNA"/>
</dbReference>
<keyword evidence="7" id="KW-0479">Metal-binding</keyword>
<organism evidence="18 19">
    <name type="scientific">Laetiporus sulphureus 93-53</name>
    <dbReference type="NCBI Taxonomy" id="1314785"/>
    <lineage>
        <taxon>Eukaryota</taxon>
        <taxon>Fungi</taxon>
        <taxon>Dikarya</taxon>
        <taxon>Basidiomycota</taxon>
        <taxon>Agaricomycotina</taxon>
        <taxon>Agaricomycetes</taxon>
        <taxon>Polyporales</taxon>
        <taxon>Laetiporus</taxon>
    </lineage>
</organism>
<evidence type="ECO:0000256" key="4">
    <source>
        <dbReference type="ARBA" id="ARBA00006576"/>
    </source>
</evidence>
<comment type="subcellular location">
    <subcellularLocation>
        <location evidence="3">Cytoplasm</location>
    </subcellularLocation>
    <subcellularLocation>
        <location evidence="2">Nucleus</location>
    </subcellularLocation>
</comment>
<dbReference type="InterPro" id="IPR016193">
    <property type="entry name" value="Cytidine_deaminase-like"/>
</dbReference>
<dbReference type="GO" id="GO:0046087">
    <property type="term" value="P:cytidine metabolic process"/>
    <property type="evidence" value="ECO:0007669"/>
    <property type="project" value="TreeGrafter"/>
</dbReference>
<dbReference type="GeneID" id="63828409"/>
<evidence type="ECO:0000256" key="1">
    <source>
        <dbReference type="ARBA" id="ARBA00001947"/>
    </source>
</evidence>
<dbReference type="FunFam" id="3.40.140.10:FF:000016">
    <property type="entry name" value="Cytosine deaminase"/>
    <property type="match status" value="1"/>
</dbReference>
<dbReference type="OrthoDB" id="408702at2759"/>
<dbReference type="GO" id="GO:0005737">
    <property type="term" value="C:cytoplasm"/>
    <property type="evidence" value="ECO:0007669"/>
    <property type="project" value="UniProtKB-SubCell"/>
</dbReference>
<dbReference type="GO" id="GO:0004131">
    <property type="term" value="F:cytosine deaminase activity"/>
    <property type="evidence" value="ECO:0007669"/>
    <property type="project" value="UniProtKB-EC"/>
</dbReference>
<comment type="function">
    <text evidence="12">Catalyzes the hydrolytic deamination of cytosine to uracil or 5-methylcytosine to thymine. Is involved in the pyrimidine salvage pathway, which allows the cell to utilize cytosine for pyrimidine nucleotide synthesis.</text>
</comment>
<dbReference type="InterPro" id="IPR016192">
    <property type="entry name" value="APOBEC/CMP_deaminase_Zn-bd"/>
</dbReference>
<name>A0A165BEG6_9APHY</name>
<dbReference type="SUPFAM" id="SSF53927">
    <property type="entry name" value="Cytidine deaminase-like"/>
    <property type="match status" value="1"/>
</dbReference>
<comment type="similarity">
    <text evidence="4">Belongs to the cytidine and deoxycytidylate deaminase family.</text>
</comment>
<feature type="domain" description="CMP/dCMP-type deaminase" evidence="17">
    <location>
        <begin position="1"/>
        <end position="100"/>
    </location>
</feature>
<accession>A0A165BEG6</accession>
<dbReference type="GO" id="GO:0005634">
    <property type="term" value="C:nucleus"/>
    <property type="evidence" value="ECO:0007669"/>
    <property type="project" value="UniProtKB-SubCell"/>
</dbReference>
<dbReference type="PANTHER" id="PTHR11079:SF190">
    <property type="entry name" value="CYTOSINE DEAMINASE"/>
    <property type="match status" value="1"/>
</dbReference>
<dbReference type="GO" id="GO:0008270">
    <property type="term" value="F:zinc ion binding"/>
    <property type="evidence" value="ECO:0007669"/>
    <property type="project" value="InterPro"/>
</dbReference>
<keyword evidence="6" id="KW-0963">Cytoplasm</keyword>
<evidence type="ECO:0000256" key="7">
    <source>
        <dbReference type="ARBA" id="ARBA00022723"/>
    </source>
</evidence>
<dbReference type="AlphaFoldDB" id="A0A165BEG6"/>
<dbReference type="CDD" id="cd01285">
    <property type="entry name" value="nucleoside_deaminase"/>
    <property type="match status" value="1"/>
</dbReference>
<evidence type="ECO:0000256" key="9">
    <source>
        <dbReference type="ARBA" id="ARBA00022833"/>
    </source>
</evidence>
<dbReference type="EC" id="3.5.4.1" evidence="14"/>
<dbReference type="GO" id="GO:0019858">
    <property type="term" value="P:cytosine metabolic process"/>
    <property type="evidence" value="ECO:0007669"/>
    <property type="project" value="TreeGrafter"/>
</dbReference>
<dbReference type="Proteomes" id="UP000076871">
    <property type="component" value="Unassembled WGS sequence"/>
</dbReference>
<sequence>MRKSYSEGGVPIGAAIVSSACIGQGHNQRVQEASPILHGETAALKDAGRLKAEVYRKSTMVPCSMCSGAILLYKIPRLVIGENVNFMGDEDLLRSRGVEVVVVDDAECKELMRRFIAEKPEEWYEDIGEIPP</sequence>
<evidence type="ECO:0000256" key="2">
    <source>
        <dbReference type="ARBA" id="ARBA00004123"/>
    </source>
</evidence>
<keyword evidence="8" id="KW-0378">Hydrolase</keyword>
<evidence type="ECO:0000256" key="8">
    <source>
        <dbReference type="ARBA" id="ARBA00022801"/>
    </source>
</evidence>
<dbReference type="InterPro" id="IPR002125">
    <property type="entry name" value="CMP_dCMP_dom"/>
</dbReference>
<keyword evidence="9" id="KW-0862">Zinc</keyword>
<dbReference type="InParanoid" id="A0A165BEG6"/>
<evidence type="ECO:0000256" key="10">
    <source>
        <dbReference type="ARBA" id="ARBA00023242"/>
    </source>
</evidence>
<evidence type="ECO:0000313" key="19">
    <source>
        <dbReference type="Proteomes" id="UP000076871"/>
    </source>
</evidence>
<dbReference type="PROSITE" id="PS51747">
    <property type="entry name" value="CYT_DCMP_DEAMINASES_2"/>
    <property type="match status" value="1"/>
</dbReference>
<dbReference type="STRING" id="1314785.A0A165BEG6"/>
<dbReference type="PANTHER" id="PTHR11079">
    <property type="entry name" value="CYTOSINE DEAMINASE FAMILY MEMBER"/>
    <property type="match status" value="1"/>
</dbReference>
<comment type="catalytic activity">
    <reaction evidence="11">
        <text>cytosine + H2O + H(+) = uracil + NH4(+)</text>
        <dbReference type="Rhea" id="RHEA:20605"/>
        <dbReference type="ChEBI" id="CHEBI:15377"/>
        <dbReference type="ChEBI" id="CHEBI:15378"/>
        <dbReference type="ChEBI" id="CHEBI:16040"/>
        <dbReference type="ChEBI" id="CHEBI:17568"/>
        <dbReference type="ChEBI" id="CHEBI:28938"/>
        <dbReference type="EC" id="3.5.4.1"/>
    </reaction>
</comment>
<evidence type="ECO:0000256" key="5">
    <source>
        <dbReference type="ARBA" id="ARBA00011738"/>
    </source>
</evidence>
<gene>
    <name evidence="18" type="ORF">LAESUDRAFT_745636</name>
</gene>
<evidence type="ECO:0000313" key="18">
    <source>
        <dbReference type="EMBL" id="KZT00878.1"/>
    </source>
</evidence>
<evidence type="ECO:0000256" key="6">
    <source>
        <dbReference type="ARBA" id="ARBA00022490"/>
    </source>
</evidence>
<dbReference type="PROSITE" id="PS51257">
    <property type="entry name" value="PROKAR_LIPOPROTEIN"/>
    <property type="match status" value="1"/>
</dbReference>
<dbReference type="Gene3D" id="3.40.140.10">
    <property type="entry name" value="Cytidine Deaminase, domain 2"/>
    <property type="match status" value="1"/>
</dbReference>
<dbReference type="RefSeq" id="XP_040758618.1">
    <property type="nucleotide sequence ID" value="XM_040911381.1"/>
</dbReference>
<protein>
    <recommendedName>
        <fullName evidence="15">Cytosine deaminase</fullName>
        <ecNumber evidence="14">3.5.4.1</ecNumber>
    </recommendedName>
    <alternativeName>
        <fullName evidence="16">Cytosine aminohydrolase</fullName>
    </alternativeName>
</protein>
<reference evidence="18 19" key="1">
    <citation type="journal article" date="2016" name="Mol. Biol. Evol.">
        <title>Comparative Genomics of Early-Diverging Mushroom-Forming Fungi Provides Insights into the Origins of Lignocellulose Decay Capabilities.</title>
        <authorList>
            <person name="Nagy L.G."/>
            <person name="Riley R."/>
            <person name="Tritt A."/>
            <person name="Adam C."/>
            <person name="Daum C."/>
            <person name="Floudas D."/>
            <person name="Sun H."/>
            <person name="Yadav J.S."/>
            <person name="Pangilinan J."/>
            <person name="Larsson K.H."/>
            <person name="Matsuura K."/>
            <person name="Barry K."/>
            <person name="Labutti K."/>
            <person name="Kuo R."/>
            <person name="Ohm R.A."/>
            <person name="Bhattacharya S.S."/>
            <person name="Shirouzu T."/>
            <person name="Yoshinaga Y."/>
            <person name="Martin F.M."/>
            <person name="Grigoriev I.V."/>
            <person name="Hibbett D.S."/>
        </authorList>
    </citation>
    <scope>NUCLEOTIDE SEQUENCE [LARGE SCALE GENOMIC DNA]</scope>
    <source>
        <strain evidence="18 19">93-53</strain>
    </source>
</reference>
<proteinExistence type="inferred from homology"/>
<keyword evidence="10" id="KW-0539">Nucleus</keyword>
<evidence type="ECO:0000256" key="16">
    <source>
        <dbReference type="ARBA" id="ARBA00084039"/>
    </source>
</evidence>
<dbReference type="GO" id="GO:0008835">
    <property type="term" value="F:diaminohydroxyphosphoribosylaminopyrimidine deaminase activity"/>
    <property type="evidence" value="ECO:0007669"/>
    <property type="project" value="TreeGrafter"/>
</dbReference>
<evidence type="ECO:0000256" key="3">
    <source>
        <dbReference type="ARBA" id="ARBA00004496"/>
    </source>
</evidence>
<evidence type="ECO:0000256" key="15">
    <source>
        <dbReference type="ARBA" id="ARBA00074321"/>
    </source>
</evidence>
<dbReference type="GO" id="GO:0008655">
    <property type="term" value="P:pyrimidine-containing compound salvage"/>
    <property type="evidence" value="ECO:0007669"/>
    <property type="project" value="TreeGrafter"/>
</dbReference>
<dbReference type="PROSITE" id="PS00903">
    <property type="entry name" value="CYT_DCMP_DEAMINASES_1"/>
    <property type="match status" value="1"/>
</dbReference>
<comment type="subunit">
    <text evidence="5">Homodimer.</text>
</comment>
<evidence type="ECO:0000256" key="11">
    <source>
        <dbReference type="ARBA" id="ARBA00050113"/>
    </source>
</evidence>
<comment type="pathway">
    <text evidence="13">Pyrimidine metabolism; UMP biosynthesis via salvage pathway; uracil from cytosine: step 1/1.</text>
</comment>
<evidence type="ECO:0000256" key="13">
    <source>
        <dbReference type="ARBA" id="ARBA00060700"/>
    </source>
</evidence>
<dbReference type="Pfam" id="PF00383">
    <property type="entry name" value="dCMP_cyt_deam_1"/>
    <property type="match status" value="1"/>
</dbReference>